<dbReference type="InterPro" id="IPR001466">
    <property type="entry name" value="Beta-lactam-related"/>
</dbReference>
<protein>
    <submittedName>
        <fullName evidence="3">Class A beta-lactamase-related serine hydrolase</fullName>
    </submittedName>
</protein>
<feature type="chain" id="PRO_5020235298" evidence="1">
    <location>
        <begin position="28"/>
        <end position="349"/>
    </location>
</feature>
<dbReference type="GO" id="GO:0016787">
    <property type="term" value="F:hydrolase activity"/>
    <property type="evidence" value="ECO:0007669"/>
    <property type="project" value="UniProtKB-KW"/>
</dbReference>
<accession>A0A4V2NV80</accession>
<comment type="caution">
    <text evidence="3">The sequence shown here is derived from an EMBL/GenBank/DDBJ whole genome shotgun (WGS) entry which is preliminary data.</text>
</comment>
<keyword evidence="1" id="KW-0732">Signal</keyword>
<dbReference type="AlphaFoldDB" id="A0A4V2NV80"/>
<gene>
    <name evidence="3" type="ORF">EPD60_14310</name>
</gene>
<feature type="domain" description="Beta-lactamase-related" evidence="2">
    <location>
        <begin position="86"/>
        <end position="337"/>
    </location>
</feature>
<keyword evidence="4" id="KW-1185">Reference proteome</keyword>
<feature type="signal peptide" evidence="1">
    <location>
        <begin position="1"/>
        <end position="27"/>
    </location>
</feature>
<organism evidence="3 4">
    <name type="scientific">Flaviaesturariibacter flavus</name>
    <dbReference type="NCBI Taxonomy" id="2502780"/>
    <lineage>
        <taxon>Bacteria</taxon>
        <taxon>Pseudomonadati</taxon>
        <taxon>Bacteroidota</taxon>
        <taxon>Chitinophagia</taxon>
        <taxon>Chitinophagales</taxon>
        <taxon>Chitinophagaceae</taxon>
        <taxon>Flaviaestuariibacter</taxon>
    </lineage>
</organism>
<keyword evidence="3" id="KW-0378">Hydrolase</keyword>
<proteinExistence type="predicted"/>
<dbReference type="OrthoDB" id="2247630at2"/>
<dbReference type="RefSeq" id="WP_131450205.1">
    <property type="nucleotide sequence ID" value="NZ_SJZI01000050.1"/>
</dbReference>
<evidence type="ECO:0000313" key="3">
    <source>
        <dbReference type="EMBL" id="TCJ12446.1"/>
    </source>
</evidence>
<evidence type="ECO:0000256" key="1">
    <source>
        <dbReference type="SAM" id="SignalP"/>
    </source>
</evidence>
<dbReference type="Pfam" id="PF00144">
    <property type="entry name" value="Beta-lactamase"/>
    <property type="match status" value="1"/>
</dbReference>
<evidence type="ECO:0000313" key="4">
    <source>
        <dbReference type="Proteomes" id="UP000295334"/>
    </source>
</evidence>
<dbReference type="InterPro" id="IPR050789">
    <property type="entry name" value="Diverse_Enzym_Activities"/>
</dbReference>
<dbReference type="SUPFAM" id="SSF56601">
    <property type="entry name" value="beta-lactamase/transpeptidase-like"/>
    <property type="match status" value="1"/>
</dbReference>
<dbReference type="PANTHER" id="PTHR43283:SF3">
    <property type="entry name" value="BETA-LACTAMASE FAMILY PROTEIN (AFU_ORTHOLOGUE AFUA_5G07500)"/>
    <property type="match status" value="1"/>
</dbReference>
<reference evidence="3 4" key="1">
    <citation type="submission" date="2019-03" db="EMBL/GenBank/DDBJ databases">
        <authorList>
            <person name="Kim M.K.M."/>
        </authorList>
    </citation>
    <scope>NUCLEOTIDE SEQUENCE [LARGE SCALE GENOMIC DNA]</scope>
    <source>
        <strain evidence="3 4">17J68-12</strain>
    </source>
</reference>
<dbReference type="EMBL" id="SJZI01000050">
    <property type="protein sequence ID" value="TCJ12446.1"/>
    <property type="molecule type" value="Genomic_DNA"/>
</dbReference>
<dbReference type="Proteomes" id="UP000295334">
    <property type="component" value="Unassembled WGS sequence"/>
</dbReference>
<evidence type="ECO:0000259" key="2">
    <source>
        <dbReference type="Pfam" id="PF00144"/>
    </source>
</evidence>
<dbReference type="Gene3D" id="3.40.710.10">
    <property type="entry name" value="DD-peptidase/beta-lactamase superfamily"/>
    <property type="match status" value="1"/>
</dbReference>
<dbReference type="InterPro" id="IPR012338">
    <property type="entry name" value="Beta-lactam/transpept-like"/>
</dbReference>
<sequence>MTLSIQSNCLKVSILAGSLLFLQPVLAQQMDTASLSAFMEQKVRSLKNNNQTLAVASKDTIIYKNDIKTFNVVRGQGEAGYISEFFTTVLALMMADEGKFSLDDKVAQYLPEFAKYGKNYITIRHCLTHMSGIQVPSKPELFERGKFESLEQEANKYASYEIQTNPGTETRFSERGYAIVARLIEATNKGKKFDNLMQQRIFRPLGMRGTTFQTLDGSLPSPVFGARSTSGDLVQFGRMLLNGGTLNGVTCLKPESVDELRKISTEAASFKGAPKGMERYDYAMGAWATESTGGKASALVVPSFGGTALLIDFCRGYTAAYLLKTREPKAEAIAEIKAYLEGGVEIHCK</sequence>
<dbReference type="PANTHER" id="PTHR43283">
    <property type="entry name" value="BETA-LACTAMASE-RELATED"/>
    <property type="match status" value="1"/>
</dbReference>
<name>A0A4V2NV80_9BACT</name>